<evidence type="ECO:0000313" key="2">
    <source>
        <dbReference type="EMBL" id="KAF8771030.1"/>
    </source>
</evidence>
<evidence type="ECO:0000313" key="3">
    <source>
        <dbReference type="Proteomes" id="UP000807504"/>
    </source>
</evidence>
<organism evidence="2 3">
    <name type="scientific">Argiope bruennichi</name>
    <name type="common">Wasp spider</name>
    <name type="synonym">Aranea bruennichi</name>
    <dbReference type="NCBI Taxonomy" id="94029"/>
    <lineage>
        <taxon>Eukaryota</taxon>
        <taxon>Metazoa</taxon>
        <taxon>Ecdysozoa</taxon>
        <taxon>Arthropoda</taxon>
        <taxon>Chelicerata</taxon>
        <taxon>Arachnida</taxon>
        <taxon>Araneae</taxon>
        <taxon>Araneomorphae</taxon>
        <taxon>Entelegynae</taxon>
        <taxon>Araneoidea</taxon>
        <taxon>Araneidae</taxon>
        <taxon>Argiope</taxon>
    </lineage>
</organism>
<feature type="region of interest" description="Disordered" evidence="1">
    <location>
        <begin position="199"/>
        <end position="258"/>
    </location>
</feature>
<sequence>MAASPNEINSAKKVNKIGEIDISRQSDFNYFVNKSKMYILNLNDDKMHCEEAKTELNIENAKLKEHMKHVRQNIFASSPLKVIRNRTFADTVHHFQTTQPKKKVFCLYDCYYLVKKSFTEGVQHVKRGETHIYKAIGKPLDIYISDRPLQLKSLRNSYDESNMRPERIPPGETKTLCSDTYYIVIAPCHTVFRKEIISGDGNSTETSPSFATEEDSQVTNVVENRNGLSSNKETNQLNSMSRLSENEAQPSGSRAHQYDNTTHSMELQSFTEPAMVHGSASRGSKRSSTESDRQSKREKSLFSKFKDLHSQMQAALTPPSPSSLRHEVEQISESRSVNGSSDDNCHRAVFAVRRDKNIESYALRPDSTFQVIQDSIMTGSFAIENEDMDPFVIEYHGEVQFIRELARFKNGSTFETTLTVQKDLLNELLDSTRRKEKVIVNYFFEVAFKTIEATYKRFSEMRNTKMIGSCVPAIVPLCDAKFSGVVPDIYEAKP</sequence>
<reference evidence="2" key="2">
    <citation type="submission" date="2020-06" db="EMBL/GenBank/DDBJ databases">
        <authorList>
            <person name="Sheffer M."/>
        </authorList>
    </citation>
    <scope>NUCLEOTIDE SEQUENCE</scope>
</reference>
<dbReference type="EMBL" id="JABXBU010002228">
    <property type="protein sequence ID" value="KAF8771030.1"/>
    <property type="molecule type" value="Genomic_DNA"/>
</dbReference>
<evidence type="ECO:0000256" key="1">
    <source>
        <dbReference type="SAM" id="MobiDB-lite"/>
    </source>
</evidence>
<gene>
    <name evidence="2" type="ORF">HNY73_018491</name>
</gene>
<accession>A0A8T0EEF0</accession>
<feature type="compositionally biased region" description="Polar residues" evidence="1">
    <location>
        <begin position="217"/>
        <end position="258"/>
    </location>
</feature>
<reference evidence="2" key="1">
    <citation type="journal article" date="2020" name="bioRxiv">
        <title>Chromosome-level reference genome of the European wasp spider Argiope bruennichi: a resource for studies on range expansion and evolutionary adaptation.</title>
        <authorList>
            <person name="Sheffer M.M."/>
            <person name="Hoppe A."/>
            <person name="Krehenwinkel H."/>
            <person name="Uhl G."/>
            <person name="Kuss A.W."/>
            <person name="Jensen L."/>
            <person name="Jensen C."/>
            <person name="Gillespie R.G."/>
            <person name="Hoff K.J."/>
            <person name="Prost S."/>
        </authorList>
    </citation>
    <scope>NUCLEOTIDE SEQUENCE</scope>
</reference>
<protein>
    <submittedName>
        <fullName evidence="2">Uncharacterized protein</fullName>
    </submittedName>
</protein>
<feature type="compositionally biased region" description="Polar residues" evidence="1">
    <location>
        <begin position="200"/>
        <end position="210"/>
    </location>
</feature>
<keyword evidence="3" id="KW-1185">Reference proteome</keyword>
<dbReference type="Proteomes" id="UP000807504">
    <property type="component" value="Unassembled WGS sequence"/>
</dbReference>
<feature type="region of interest" description="Disordered" evidence="1">
    <location>
        <begin position="272"/>
        <end position="300"/>
    </location>
</feature>
<dbReference type="OrthoDB" id="6435872at2759"/>
<comment type="caution">
    <text evidence="2">The sequence shown here is derived from an EMBL/GenBank/DDBJ whole genome shotgun (WGS) entry which is preliminary data.</text>
</comment>
<dbReference type="AlphaFoldDB" id="A0A8T0EEF0"/>
<name>A0A8T0EEF0_ARGBR</name>
<proteinExistence type="predicted"/>
<feature type="compositionally biased region" description="Basic and acidic residues" evidence="1">
    <location>
        <begin position="287"/>
        <end position="300"/>
    </location>
</feature>